<accession>A0A6J4V4U4</accession>
<feature type="coiled-coil region" evidence="1">
    <location>
        <begin position="178"/>
        <end position="220"/>
    </location>
</feature>
<sequence length="535" mass="59671">MEDNIVLKTEGLANPIQEIGSWIESKCITLWCKVYPSHIGQRLNHSKGEEFTAQPDCENVAKRVVLRYFWRELVANGALDASRLPLRFTKWIDTSSADCIFTEQQVRRFSRHHLRQCPWYLEMRDGDPTPADEIIHRANCDATASSSDDGGMLPLFMAPIAAMEALDMTDKNKAKAIEKAAKAVAREAQKEAQRLEKETAKKEKKEIKERNKELAALVAKEGPEKLISQLGGLGSLSAPAAVVHAMGISPSASSRPSTFIVKPSQTVYSIPTGQHVESAVGVKVMCNSPLTIMPLCDSVVEEGDDPAVLTEMRDFLKEYGGTRLRRIEGEECALGLADMVLFDVPEDLPVPGIDGGKEVPDWNKLPTRMSEGGRKESQWIYRAFEMAATLLRDGAPLIVFYPDSKFISNELQAWAHWAEFEEETKWFAINGLPLSRAGHPGRTLKLFMVKCFVRKVESAIPFSFFDRMELQREGIQLSSDGFLTNLITQELLTMKGDSNMPWRGAREKSTNFLEALIDLCTQEDDVILDITASTG</sequence>
<proteinExistence type="predicted"/>
<organism evidence="2">
    <name type="scientific">uncultured Synechococcales cyanobacterium</name>
    <dbReference type="NCBI Taxonomy" id="1936017"/>
    <lineage>
        <taxon>Bacteria</taxon>
        <taxon>Bacillati</taxon>
        <taxon>Cyanobacteriota</taxon>
        <taxon>Cyanophyceae</taxon>
        <taxon>Synechococcales</taxon>
        <taxon>environmental samples</taxon>
    </lineage>
</organism>
<name>A0A6J4V4U4_9CYAN</name>
<gene>
    <name evidence="2" type="ORF">AVDCRST_MAG81-951</name>
</gene>
<evidence type="ECO:0000313" key="2">
    <source>
        <dbReference type="EMBL" id="CAA9564740.1"/>
    </source>
</evidence>
<evidence type="ECO:0000256" key="1">
    <source>
        <dbReference type="SAM" id="Coils"/>
    </source>
</evidence>
<protein>
    <submittedName>
        <fullName evidence="2">Uncharacterized protein</fullName>
    </submittedName>
</protein>
<dbReference type="AlphaFoldDB" id="A0A6J4V4U4"/>
<dbReference type="EMBL" id="CADCWO010000058">
    <property type="protein sequence ID" value="CAA9564740.1"/>
    <property type="molecule type" value="Genomic_DNA"/>
</dbReference>
<keyword evidence="1" id="KW-0175">Coiled coil</keyword>
<reference evidence="2" key="1">
    <citation type="submission" date="2020-02" db="EMBL/GenBank/DDBJ databases">
        <authorList>
            <person name="Meier V. D."/>
        </authorList>
    </citation>
    <scope>NUCLEOTIDE SEQUENCE</scope>
    <source>
        <strain evidence="2">AVDCRST_MAG81</strain>
    </source>
</reference>